<evidence type="ECO:0000256" key="6">
    <source>
        <dbReference type="ARBA" id="ARBA00023136"/>
    </source>
</evidence>
<sequence length="500" mass="55227">MTNEVKKMGLFSLILMIFTSVFGFANGPVGFYLMGYSAIPWYIAAAVLFFIPFALMMAEYGSAYRNEQGGIYSWMNDSVGPRYAFIVTFMWFTSYIIWMVGIASKVWIPFSTFIFGTDKTQEWTILSLTPTQTIGILGVLWMVVVTFFASKGLRQITKVTTVGGFAVMGLNVVLILVSAIILVLNGGEFQQNIDGVKAFMVSPNPNYLSPISILSFCVFAIFAYGGTEAVAGLVDQTKNPKKTFPKGIMIAAVVISIGYAVGILMWGVSTNWMKVLAGETTNLGNITYVLMYNLGLELGNAMSLSASAATTMASVFARVTGLSMFLAYTGAFFTLIYSPLKSIIQGTPKELWPKRMTKINKAGMPEFAMWIQCLIVVVIVLIASFGGSNASAFYNKLTLMANVSMTLPYLFLAFAFPFFKNRKELERPFVVYKNKISTYLVTGIITIVVGFANVFTIIQPVIVSGNWSDTIWMVAGPVVFSILAIIIYENYDIRMRRKVK</sequence>
<keyword evidence="5 7" id="KW-1133">Transmembrane helix</keyword>
<comment type="caution">
    <text evidence="8">The sequence shown here is derived from an EMBL/GenBank/DDBJ whole genome shotgun (WGS) entry which is preliminary data.</text>
</comment>
<evidence type="ECO:0000256" key="5">
    <source>
        <dbReference type="ARBA" id="ARBA00022989"/>
    </source>
</evidence>
<comment type="subcellular location">
    <subcellularLocation>
        <location evidence="1">Cell membrane</location>
        <topology evidence="1">Multi-pass membrane protein</topology>
    </subcellularLocation>
</comment>
<feature type="transmembrane region" description="Helical" evidence="7">
    <location>
        <begin position="128"/>
        <end position="150"/>
    </location>
</feature>
<reference evidence="8 9" key="1">
    <citation type="journal article" date="2014" name="Int. J. Syst. Evol. Microbiol.">
        <title>Listeria floridensis sp. nov., Listeria aquatica sp. nov., Listeria cornellensis sp. nov., Listeria riparia sp. nov. and Listeria grandensis sp. nov., from agricultural and natural environments.</title>
        <authorList>
            <person name="den Bakker H.C."/>
            <person name="Warchocki S."/>
            <person name="Wright E.M."/>
            <person name="Allred A.F."/>
            <person name="Ahlstrom C."/>
            <person name="Manuel C.S."/>
            <person name="Stasiewicz M.J."/>
            <person name="Burrell A."/>
            <person name="Roof S."/>
            <person name="Strawn L."/>
            <person name="Fortes E.D."/>
            <person name="Nightingale K.K."/>
            <person name="Kephart D."/>
            <person name="Wiedmann M."/>
        </authorList>
    </citation>
    <scope>NUCLEOTIDE SEQUENCE [LARGE SCALE GENOMIC DNA]</scope>
    <source>
        <strain evidence="8 9">FSL S10-1187</strain>
    </source>
</reference>
<feature type="transmembrane region" description="Helical" evidence="7">
    <location>
        <begin position="399"/>
        <end position="419"/>
    </location>
</feature>
<feature type="transmembrane region" description="Helical" evidence="7">
    <location>
        <begin position="325"/>
        <end position="346"/>
    </location>
</feature>
<dbReference type="Pfam" id="PF13520">
    <property type="entry name" value="AA_permease_2"/>
    <property type="match status" value="1"/>
</dbReference>
<dbReference type="RefSeq" id="WP_036098076.1">
    <property type="nucleotide sequence ID" value="NZ_AODF01000030.1"/>
</dbReference>
<feature type="transmembrane region" description="Helical" evidence="7">
    <location>
        <begin position="439"/>
        <end position="458"/>
    </location>
</feature>
<evidence type="ECO:0000256" key="7">
    <source>
        <dbReference type="SAM" id="Phobius"/>
    </source>
</evidence>
<feature type="transmembrane region" description="Helical" evidence="7">
    <location>
        <begin position="367"/>
        <end position="387"/>
    </location>
</feature>
<evidence type="ECO:0000256" key="4">
    <source>
        <dbReference type="ARBA" id="ARBA00022692"/>
    </source>
</evidence>
<feature type="transmembrane region" description="Helical" evidence="7">
    <location>
        <begin position="83"/>
        <end position="108"/>
    </location>
</feature>
<keyword evidence="2" id="KW-0813">Transport</keyword>
<evidence type="ECO:0000256" key="2">
    <source>
        <dbReference type="ARBA" id="ARBA00022448"/>
    </source>
</evidence>
<evidence type="ECO:0000256" key="3">
    <source>
        <dbReference type="ARBA" id="ARBA00022475"/>
    </source>
</evidence>
<feature type="transmembrane region" description="Helical" evidence="7">
    <location>
        <begin position="247"/>
        <end position="268"/>
    </location>
</feature>
<dbReference type="PANTHER" id="PTHR42770:SF15">
    <property type="entry name" value="GLUTAMATE_GAMMA-AMINOBUTYRATE ANTIPORTER-RELATED"/>
    <property type="match status" value="1"/>
</dbReference>
<evidence type="ECO:0000256" key="1">
    <source>
        <dbReference type="ARBA" id="ARBA00004651"/>
    </source>
</evidence>
<keyword evidence="6 7" id="KW-0472">Membrane</keyword>
<dbReference type="EMBL" id="AODF01000030">
    <property type="protein sequence ID" value="EUJ28039.1"/>
    <property type="molecule type" value="Genomic_DNA"/>
</dbReference>
<name>A0ABN0RCV4_9LIST</name>
<feature type="transmembrane region" description="Helical" evidence="7">
    <location>
        <begin position="207"/>
        <end position="226"/>
    </location>
</feature>
<protein>
    <submittedName>
        <fullName evidence="8">Inner membrane transporter YjeM</fullName>
    </submittedName>
</protein>
<evidence type="ECO:0000313" key="8">
    <source>
        <dbReference type="EMBL" id="EUJ28039.1"/>
    </source>
</evidence>
<keyword evidence="4 7" id="KW-0812">Transmembrane</keyword>
<evidence type="ECO:0000313" key="9">
    <source>
        <dbReference type="Proteomes" id="UP000019249"/>
    </source>
</evidence>
<feature type="transmembrane region" description="Helical" evidence="7">
    <location>
        <begin position="39"/>
        <end position="62"/>
    </location>
</feature>
<gene>
    <name evidence="8" type="ORF">MFLO_12791</name>
</gene>
<dbReference type="PIRSF" id="PIRSF006060">
    <property type="entry name" value="AA_transporter"/>
    <property type="match status" value="1"/>
</dbReference>
<proteinExistence type="predicted"/>
<dbReference type="InterPro" id="IPR002293">
    <property type="entry name" value="AA/rel_permease1"/>
</dbReference>
<keyword evidence="9" id="KW-1185">Reference proteome</keyword>
<dbReference type="Proteomes" id="UP000019249">
    <property type="component" value="Unassembled WGS sequence"/>
</dbReference>
<dbReference type="NCBIfam" id="NF011775">
    <property type="entry name" value="PRK15238.1"/>
    <property type="match status" value="1"/>
</dbReference>
<feature type="transmembrane region" description="Helical" evidence="7">
    <location>
        <begin position="162"/>
        <end position="187"/>
    </location>
</feature>
<feature type="transmembrane region" description="Helical" evidence="7">
    <location>
        <begin position="470"/>
        <end position="488"/>
    </location>
</feature>
<accession>A0ABN0RCV4</accession>
<dbReference type="PANTHER" id="PTHR42770">
    <property type="entry name" value="AMINO ACID TRANSPORTER-RELATED"/>
    <property type="match status" value="1"/>
</dbReference>
<organism evidence="8 9">
    <name type="scientific">Listeria floridensis FSL S10-1187</name>
    <dbReference type="NCBI Taxonomy" id="1265817"/>
    <lineage>
        <taxon>Bacteria</taxon>
        <taxon>Bacillati</taxon>
        <taxon>Bacillota</taxon>
        <taxon>Bacilli</taxon>
        <taxon>Bacillales</taxon>
        <taxon>Listeriaceae</taxon>
        <taxon>Listeria</taxon>
    </lineage>
</organism>
<keyword evidence="3" id="KW-1003">Cell membrane</keyword>
<dbReference type="InterPro" id="IPR050367">
    <property type="entry name" value="APC_superfamily"/>
</dbReference>
<dbReference type="Gene3D" id="1.20.1740.10">
    <property type="entry name" value="Amino acid/polyamine transporter I"/>
    <property type="match status" value="1"/>
</dbReference>